<dbReference type="Pfam" id="PF00909">
    <property type="entry name" value="Ammonium_transp"/>
    <property type="match status" value="1"/>
</dbReference>
<gene>
    <name evidence="10" type="primary">amt</name>
    <name evidence="10" type="ORF">GII30_01320</name>
</gene>
<dbReference type="InterPro" id="IPR001905">
    <property type="entry name" value="Ammonium_transpt"/>
</dbReference>
<accession>A0A857KI43</accession>
<keyword evidence="5 9" id="KW-1133">Transmembrane helix</keyword>
<evidence type="ECO:0000256" key="3">
    <source>
        <dbReference type="ARBA" id="ARBA00022448"/>
    </source>
</evidence>
<evidence type="ECO:0000256" key="1">
    <source>
        <dbReference type="ARBA" id="ARBA00004141"/>
    </source>
</evidence>
<evidence type="ECO:0000256" key="2">
    <source>
        <dbReference type="ARBA" id="ARBA00005887"/>
    </source>
</evidence>
<dbReference type="AlphaFoldDB" id="A0A857KI43"/>
<dbReference type="EMBL" id="CP045810">
    <property type="protein sequence ID" value="QHN38006.1"/>
    <property type="molecule type" value="Genomic_DNA"/>
</dbReference>
<dbReference type="SUPFAM" id="SSF111352">
    <property type="entry name" value="Ammonium transporter"/>
    <property type="match status" value="1"/>
</dbReference>
<dbReference type="PANTHER" id="PTHR43029">
    <property type="entry name" value="AMMONIUM TRANSPORTER MEP2"/>
    <property type="match status" value="1"/>
</dbReference>
<sequence>MDPVIAANGDLAWMLAAFALVLLMFPGLAFYYGGMVGARNVLNVMTMVLSTLGITSVLYVLYGYGLVSGDSIGGGFIGNPIDYLGLQGFQADDGSGTTQPIYFAGWFILFAAITIAIVASGAASRMKFTAWLVFAPIWLTLVYFPMAHWVFSADGEDGFQGGFLLNDIKIHDYAGGTAVHMNSGVAALALALVIGSRKRKVERPNNVPMALLGGGILWFGWLGFNGSCALGANFLAQFVIVNSLLAGSAGMIGFCVIERIREGHVTSLGLMTGAISGLVGITPSANAMSPIGALGVGIFAGAVVAFLLSLKGKVKVDDALDAFAVHGVGGIVGTLCVVLFASESAPAGVRGILLGGDWDILWRELAGIAITCAFSFIMTYLIAKAIDKTMGLRVDDETEMEGLDPIIHAESAYEIPAAGVGHGGLTAASASRIATMDAAAPARTSTT</sequence>
<feature type="transmembrane region" description="Helical" evidence="9">
    <location>
        <begin position="268"/>
        <end position="285"/>
    </location>
</feature>
<dbReference type="PROSITE" id="PS01219">
    <property type="entry name" value="AMMONIUM_TRANSP"/>
    <property type="match status" value="1"/>
</dbReference>
<protein>
    <recommendedName>
        <fullName evidence="8 9">Ammonium transporter</fullName>
    </recommendedName>
</protein>
<keyword evidence="7 9" id="KW-0924">Ammonia transport</keyword>
<comment type="similarity">
    <text evidence="2 9">Belongs to the ammonia transporter channel (TC 1.A.11.2) family.</text>
</comment>
<keyword evidence="3 9" id="KW-0813">Transport</keyword>
<evidence type="ECO:0000256" key="7">
    <source>
        <dbReference type="ARBA" id="ARBA00023177"/>
    </source>
</evidence>
<name>A0A857KI43_9ACTN</name>
<feature type="transmembrane region" description="Helical" evidence="9">
    <location>
        <begin position="361"/>
        <end position="383"/>
    </location>
</feature>
<keyword evidence="6 9" id="KW-0472">Membrane</keyword>
<reference evidence="10" key="1">
    <citation type="journal article" date="2021" name="Nat. Microbiol.">
        <title>Cocultivation of an ultrasmall environmental parasitic bacterium with lytic ability against bacteria associated with wastewater foams.</title>
        <authorList>
            <person name="Batinovic S."/>
            <person name="Rose J.J.A."/>
            <person name="Ratcliffe J."/>
            <person name="Seviour R.J."/>
            <person name="Petrovski S."/>
        </authorList>
    </citation>
    <scope>NUCLEOTIDE SEQUENCE</scope>
    <source>
        <strain evidence="10">CON44</strain>
    </source>
</reference>
<evidence type="ECO:0000313" key="10">
    <source>
        <dbReference type="EMBL" id="QHN38006.1"/>
    </source>
</evidence>
<dbReference type="NCBIfam" id="TIGR00836">
    <property type="entry name" value="amt"/>
    <property type="match status" value="1"/>
</dbReference>
<feature type="transmembrane region" description="Helical" evidence="9">
    <location>
        <begin position="41"/>
        <end position="62"/>
    </location>
</feature>
<feature type="transmembrane region" description="Helical" evidence="9">
    <location>
        <begin position="12"/>
        <end position="34"/>
    </location>
</feature>
<feature type="transmembrane region" description="Helical" evidence="9">
    <location>
        <begin position="291"/>
        <end position="310"/>
    </location>
</feature>
<comment type="subcellular location">
    <subcellularLocation>
        <location evidence="9">Cell membrane</location>
        <topology evidence="9">Multi-pass membrane protein</topology>
    </subcellularLocation>
    <subcellularLocation>
        <location evidence="1">Membrane</location>
        <topology evidence="1">Multi-pass membrane protein</topology>
    </subcellularLocation>
</comment>
<dbReference type="GO" id="GO:0008519">
    <property type="term" value="F:ammonium channel activity"/>
    <property type="evidence" value="ECO:0007669"/>
    <property type="project" value="InterPro"/>
</dbReference>
<evidence type="ECO:0000256" key="5">
    <source>
        <dbReference type="ARBA" id="ARBA00022989"/>
    </source>
</evidence>
<proteinExistence type="inferred from homology"/>
<evidence type="ECO:0000256" key="9">
    <source>
        <dbReference type="RuleBase" id="RU362002"/>
    </source>
</evidence>
<evidence type="ECO:0000256" key="8">
    <source>
        <dbReference type="ARBA" id="ARBA00050025"/>
    </source>
</evidence>
<feature type="transmembrane region" description="Helical" evidence="9">
    <location>
        <begin position="130"/>
        <end position="153"/>
    </location>
</feature>
<dbReference type="InterPro" id="IPR024041">
    <property type="entry name" value="NH4_transpt_AmtB-like_dom"/>
</dbReference>
<feature type="transmembrane region" description="Helical" evidence="9">
    <location>
        <begin position="236"/>
        <end position="256"/>
    </location>
</feature>
<evidence type="ECO:0000256" key="6">
    <source>
        <dbReference type="ARBA" id="ARBA00023136"/>
    </source>
</evidence>
<dbReference type="RefSeq" id="WP_005189111.1">
    <property type="nucleotide sequence ID" value="NZ_CP045804.1"/>
</dbReference>
<feature type="transmembrane region" description="Helical" evidence="9">
    <location>
        <begin position="101"/>
        <end position="123"/>
    </location>
</feature>
<feature type="transmembrane region" description="Helical" evidence="9">
    <location>
        <begin position="322"/>
        <end position="341"/>
    </location>
</feature>
<evidence type="ECO:0000256" key="4">
    <source>
        <dbReference type="ARBA" id="ARBA00022692"/>
    </source>
</evidence>
<dbReference type="PANTHER" id="PTHR43029:SF10">
    <property type="entry name" value="AMMONIUM TRANSPORTER MEP2"/>
    <property type="match status" value="1"/>
</dbReference>
<keyword evidence="4 9" id="KW-0812">Transmembrane</keyword>
<organism evidence="10">
    <name type="scientific">Gordonia amarae</name>
    <dbReference type="NCBI Taxonomy" id="36821"/>
    <lineage>
        <taxon>Bacteria</taxon>
        <taxon>Bacillati</taxon>
        <taxon>Actinomycetota</taxon>
        <taxon>Actinomycetes</taxon>
        <taxon>Mycobacteriales</taxon>
        <taxon>Gordoniaceae</taxon>
        <taxon>Gordonia</taxon>
    </lineage>
</organism>
<feature type="transmembrane region" description="Helical" evidence="9">
    <location>
        <begin position="173"/>
        <end position="195"/>
    </location>
</feature>
<dbReference type="Gene3D" id="1.10.3430.10">
    <property type="entry name" value="Ammonium transporter AmtB like domains"/>
    <property type="match status" value="1"/>
</dbReference>
<dbReference type="InterPro" id="IPR018047">
    <property type="entry name" value="Ammonium_transpt_CS"/>
</dbReference>
<dbReference type="InterPro" id="IPR029020">
    <property type="entry name" value="Ammonium/urea_transptr"/>
</dbReference>
<feature type="transmembrane region" description="Helical" evidence="9">
    <location>
        <begin position="207"/>
        <end position="224"/>
    </location>
</feature>
<dbReference type="GO" id="GO:0005886">
    <property type="term" value="C:plasma membrane"/>
    <property type="evidence" value="ECO:0007669"/>
    <property type="project" value="UniProtKB-SubCell"/>
</dbReference>